<dbReference type="OrthoDB" id="1098796at2759"/>
<sequence length="118" mass="13532">MEVAKRKRPNDEDADGKKCKGQEDDNGVRRLPEDDEVEEFFAILRRIHVAVKYFKKRNRHGDCESTMTAWSPSFQREDFEEVNVVKKEGSMEGTRDKIAGTLDLNSEPAGERSNLESV</sequence>
<evidence type="ECO:0000313" key="5">
    <source>
        <dbReference type="EMBL" id="CAA3003669.1"/>
    </source>
</evidence>
<reference evidence="5 6" key="1">
    <citation type="submission" date="2019-12" db="EMBL/GenBank/DDBJ databases">
        <authorList>
            <person name="Alioto T."/>
            <person name="Alioto T."/>
            <person name="Gomez Garrido J."/>
        </authorList>
    </citation>
    <scope>NUCLEOTIDE SEQUENCE [LARGE SCALE GENOMIC DNA]</scope>
</reference>
<evidence type="ECO:0000313" key="6">
    <source>
        <dbReference type="Proteomes" id="UP000594638"/>
    </source>
</evidence>
<organism evidence="5 6">
    <name type="scientific">Olea europaea subsp. europaea</name>
    <dbReference type="NCBI Taxonomy" id="158383"/>
    <lineage>
        <taxon>Eukaryota</taxon>
        <taxon>Viridiplantae</taxon>
        <taxon>Streptophyta</taxon>
        <taxon>Embryophyta</taxon>
        <taxon>Tracheophyta</taxon>
        <taxon>Spermatophyta</taxon>
        <taxon>Magnoliopsida</taxon>
        <taxon>eudicotyledons</taxon>
        <taxon>Gunneridae</taxon>
        <taxon>Pentapetalae</taxon>
        <taxon>asterids</taxon>
        <taxon>lamiids</taxon>
        <taxon>Lamiales</taxon>
        <taxon>Oleaceae</taxon>
        <taxon>Oleeae</taxon>
        <taxon>Olea</taxon>
    </lineage>
</organism>
<dbReference type="InterPro" id="IPR034577">
    <property type="entry name" value="NIMIN-2"/>
</dbReference>
<evidence type="ECO:0000256" key="1">
    <source>
        <dbReference type="ARBA" id="ARBA00004123"/>
    </source>
</evidence>
<feature type="region of interest" description="Disordered" evidence="4">
    <location>
        <begin position="95"/>
        <end position="118"/>
    </location>
</feature>
<feature type="compositionally biased region" description="Basic and acidic residues" evidence="4">
    <location>
        <begin position="109"/>
        <end position="118"/>
    </location>
</feature>
<comment type="caution">
    <text evidence="5">The sequence shown here is derived from an EMBL/GenBank/DDBJ whole genome shotgun (WGS) entry which is preliminary data.</text>
</comment>
<comment type="similarity">
    <text evidence="2">Belongs to the NPR1-interactor family.</text>
</comment>
<accession>A0A8S0TJJ5</accession>
<protein>
    <submittedName>
        <fullName evidence="5">NIM1-INTERACTING 2-like</fullName>
    </submittedName>
</protein>
<feature type="region of interest" description="Disordered" evidence="4">
    <location>
        <begin position="1"/>
        <end position="32"/>
    </location>
</feature>
<dbReference type="Proteomes" id="UP000594638">
    <property type="component" value="Unassembled WGS sequence"/>
</dbReference>
<evidence type="ECO:0000256" key="2">
    <source>
        <dbReference type="ARBA" id="ARBA00009937"/>
    </source>
</evidence>
<evidence type="ECO:0000256" key="4">
    <source>
        <dbReference type="SAM" id="MobiDB-lite"/>
    </source>
</evidence>
<name>A0A8S0TJJ5_OLEEU</name>
<dbReference type="Gramene" id="OE9A009045T1">
    <property type="protein sequence ID" value="OE9A009045C1"/>
    <property type="gene ID" value="OE9A009045"/>
</dbReference>
<dbReference type="GO" id="GO:0010112">
    <property type="term" value="P:regulation of systemic acquired resistance"/>
    <property type="evidence" value="ECO:0007669"/>
    <property type="project" value="InterPro"/>
</dbReference>
<keyword evidence="3" id="KW-0539">Nucleus</keyword>
<evidence type="ECO:0000256" key="3">
    <source>
        <dbReference type="ARBA" id="ARBA00023242"/>
    </source>
</evidence>
<dbReference type="EMBL" id="CACTIH010006004">
    <property type="protein sequence ID" value="CAA3003669.1"/>
    <property type="molecule type" value="Genomic_DNA"/>
</dbReference>
<dbReference type="AlphaFoldDB" id="A0A8S0TJJ5"/>
<dbReference type="GO" id="GO:0005634">
    <property type="term" value="C:nucleus"/>
    <property type="evidence" value="ECO:0007669"/>
    <property type="project" value="UniProtKB-SubCell"/>
</dbReference>
<keyword evidence="6" id="KW-1185">Reference proteome</keyword>
<comment type="subcellular location">
    <subcellularLocation>
        <location evidence="1">Nucleus</location>
    </subcellularLocation>
</comment>
<proteinExistence type="inferred from homology"/>
<gene>
    <name evidence="5" type="ORF">OLEA9_A009045</name>
</gene>
<dbReference type="InterPro" id="IPR031425">
    <property type="entry name" value="NPR1/NH1-interacting"/>
</dbReference>
<feature type="compositionally biased region" description="Basic and acidic residues" evidence="4">
    <location>
        <begin position="9"/>
        <end position="32"/>
    </location>
</feature>
<dbReference type="Pfam" id="PF15699">
    <property type="entry name" value="NPR1_interact"/>
    <property type="match status" value="1"/>
</dbReference>
<dbReference type="PANTHER" id="PTHR35735:SF8">
    <property type="entry name" value="PROTEIN NIM1-INTERACTING 2"/>
    <property type="match status" value="1"/>
</dbReference>
<dbReference type="PANTHER" id="PTHR35735">
    <property type="entry name" value="PROTEIN NIM1-INTERACTING 2"/>
    <property type="match status" value="1"/>
</dbReference>